<name>A0A511YX34_9CELL</name>
<evidence type="ECO:0000313" key="3">
    <source>
        <dbReference type="EMBL" id="GEN79739.1"/>
    </source>
</evidence>
<dbReference type="SUPFAM" id="SSF53955">
    <property type="entry name" value="Lysozyme-like"/>
    <property type="match status" value="1"/>
</dbReference>
<protein>
    <submittedName>
        <fullName evidence="3">Resuscitation-promoting factor RpfB</fullName>
    </submittedName>
</protein>
<dbReference type="Pfam" id="PF07501">
    <property type="entry name" value="G5"/>
    <property type="match status" value="1"/>
</dbReference>
<feature type="domain" description="G5" evidence="2">
    <location>
        <begin position="203"/>
        <end position="283"/>
    </location>
</feature>
<dbReference type="AlphaFoldDB" id="A0A511YX34"/>
<evidence type="ECO:0000313" key="4">
    <source>
        <dbReference type="Proteomes" id="UP000321484"/>
    </source>
</evidence>
<dbReference type="OrthoDB" id="9766277at2"/>
<gene>
    <name evidence="3" type="primary">rpfB</name>
    <name evidence="3" type="ORF">AFE02nite_14730</name>
</gene>
<dbReference type="PANTHER" id="PTHR39160">
    <property type="entry name" value="CELL WALL-BINDING PROTEIN YOCH"/>
    <property type="match status" value="1"/>
</dbReference>
<dbReference type="Pfam" id="PF03990">
    <property type="entry name" value="DUF348"/>
    <property type="match status" value="3"/>
</dbReference>
<dbReference type="InterPro" id="IPR023346">
    <property type="entry name" value="Lysozyme-like_dom_sf"/>
</dbReference>
<dbReference type="PROSITE" id="PS51109">
    <property type="entry name" value="G5"/>
    <property type="match status" value="1"/>
</dbReference>
<keyword evidence="1" id="KW-0732">Signal</keyword>
<accession>A0A511YX34</accession>
<dbReference type="InterPro" id="IPR007137">
    <property type="entry name" value="DUF348"/>
</dbReference>
<dbReference type="EMBL" id="BJYK01000004">
    <property type="protein sequence ID" value="GEN79739.1"/>
    <property type="molecule type" value="Genomic_DNA"/>
</dbReference>
<dbReference type="RefSeq" id="WP_034248865.1">
    <property type="nucleotide sequence ID" value="NZ_BJYK01000004.1"/>
</dbReference>
<dbReference type="Gene3D" id="2.20.230.10">
    <property type="entry name" value="Resuscitation-promoting factor rpfb"/>
    <property type="match status" value="1"/>
</dbReference>
<proteinExistence type="predicted"/>
<dbReference type="InterPro" id="IPR011098">
    <property type="entry name" value="G5_dom"/>
</dbReference>
<dbReference type="SMART" id="SM01208">
    <property type="entry name" value="G5"/>
    <property type="match status" value="1"/>
</dbReference>
<dbReference type="Proteomes" id="UP000321484">
    <property type="component" value="Unassembled WGS sequence"/>
</dbReference>
<dbReference type="InterPro" id="IPR051933">
    <property type="entry name" value="Resuscitation_pf_RpfB"/>
</dbReference>
<reference evidence="3 4" key="1">
    <citation type="submission" date="2019-07" db="EMBL/GenBank/DDBJ databases">
        <title>Whole genome shotgun sequence of Actinotalea fermentans NBRC 105374.</title>
        <authorList>
            <person name="Hosoyama A."/>
            <person name="Uohara A."/>
            <person name="Ohji S."/>
            <person name="Ichikawa N."/>
        </authorList>
    </citation>
    <scope>NUCLEOTIDE SEQUENCE [LARGE SCALE GENOMIC DNA]</scope>
    <source>
        <strain evidence="3 4">NBRC 105374</strain>
    </source>
</reference>
<organism evidence="3 4">
    <name type="scientific">Actinotalea fermentans</name>
    <dbReference type="NCBI Taxonomy" id="43671"/>
    <lineage>
        <taxon>Bacteria</taxon>
        <taxon>Bacillati</taxon>
        <taxon>Actinomycetota</taxon>
        <taxon>Actinomycetes</taxon>
        <taxon>Micrococcales</taxon>
        <taxon>Cellulomonadaceae</taxon>
        <taxon>Actinotalea</taxon>
    </lineage>
</organism>
<comment type="caution">
    <text evidence="3">The sequence shown here is derived from an EMBL/GenBank/DDBJ whole genome shotgun (WGS) entry which is preliminary data.</text>
</comment>
<evidence type="ECO:0000259" key="2">
    <source>
        <dbReference type="PROSITE" id="PS51109"/>
    </source>
</evidence>
<sequence length="391" mass="41393">MHGHREVRHARVERGRLAAQAAVLAVLVAGTTAFATLHKTVTLDVDGQVTTVSAFGRTVGDVLAAQGVEVGERDLVVPAVGSGAPEGAEIVVRHARQLSVEIDGEEQLVWTTALTVDELVAEMGMRGQVRASASRASDLGRDLLRISTTKTVHVSVDGGTQDVVTSASTVREVLRELGVVLGEYDRVSVSLDAAAVDGLVVLVTRVQGVTRTETTEQPYTTVRQEDPQLAAGREVVATAGRPGTKAVTYLSYEADGVELGRMVLAESVIQAPVDEVVRVGTFTAPAAAPVEAGTARAVGLELTLARGWDETQFACLDALWSAESGWRVNASNSSSGAYGIPQALPGSKMASVGADWQTNPATQITWGLNYIQGRYGTPCDAWAFFQTKHWY</sequence>
<evidence type="ECO:0000256" key="1">
    <source>
        <dbReference type="ARBA" id="ARBA00022729"/>
    </source>
</evidence>
<keyword evidence="4" id="KW-1185">Reference proteome</keyword>
<dbReference type="PANTHER" id="PTHR39160:SF4">
    <property type="entry name" value="RESUSCITATION-PROMOTING FACTOR RPFB"/>
    <property type="match status" value="1"/>
</dbReference>